<dbReference type="Proteomes" id="UP000054279">
    <property type="component" value="Unassembled WGS sequence"/>
</dbReference>
<dbReference type="OrthoDB" id="2668053at2759"/>
<keyword evidence="3" id="KW-1185">Reference proteome</keyword>
<evidence type="ECO:0000313" key="2">
    <source>
        <dbReference type="EMBL" id="KIJ45849.1"/>
    </source>
</evidence>
<accession>A0A0C9VFU5</accession>
<reference evidence="2 3" key="1">
    <citation type="submission" date="2014-06" db="EMBL/GenBank/DDBJ databases">
        <title>Evolutionary Origins and Diversification of the Mycorrhizal Mutualists.</title>
        <authorList>
            <consortium name="DOE Joint Genome Institute"/>
            <consortium name="Mycorrhizal Genomics Consortium"/>
            <person name="Kohler A."/>
            <person name="Kuo A."/>
            <person name="Nagy L.G."/>
            <person name="Floudas D."/>
            <person name="Copeland A."/>
            <person name="Barry K.W."/>
            <person name="Cichocki N."/>
            <person name="Veneault-Fourrey C."/>
            <person name="LaButti K."/>
            <person name="Lindquist E.A."/>
            <person name="Lipzen A."/>
            <person name="Lundell T."/>
            <person name="Morin E."/>
            <person name="Murat C."/>
            <person name="Riley R."/>
            <person name="Ohm R."/>
            <person name="Sun H."/>
            <person name="Tunlid A."/>
            <person name="Henrissat B."/>
            <person name="Grigoriev I.V."/>
            <person name="Hibbett D.S."/>
            <person name="Martin F."/>
        </authorList>
    </citation>
    <scope>NUCLEOTIDE SEQUENCE [LARGE SCALE GENOMIC DNA]</scope>
    <source>
        <strain evidence="2 3">SS14</strain>
    </source>
</reference>
<sequence>MQLNMGEGKSSVIVPITSAHLADVTQLVRVIVPKPLSNQMFDLLKQRTSGLADHRIFYLPFNRNTSLNATGVRRCWKPSSFAQLTAVFYFPSRATPWHNTQRWIRDNSRDILDESNEILNVKYQLICTVGSASTLASERWCLVQGVLFLVKFEARGLLDDYKEQLEVAESVGDFPYTLSEACAKELTQRLAELIVMRIKCHQRSFTVIQRI</sequence>
<protein>
    <recommendedName>
        <fullName evidence="1">DUF3638 domain-containing protein</fullName>
    </recommendedName>
</protein>
<feature type="domain" description="DUF3638" evidence="1">
    <location>
        <begin position="1"/>
        <end position="74"/>
    </location>
</feature>
<name>A0A0C9VFU5_SPHS4</name>
<evidence type="ECO:0000313" key="3">
    <source>
        <dbReference type="Proteomes" id="UP000054279"/>
    </source>
</evidence>
<feature type="domain" description="DUF3638" evidence="1">
    <location>
        <begin position="97"/>
        <end position="155"/>
    </location>
</feature>
<organism evidence="2 3">
    <name type="scientific">Sphaerobolus stellatus (strain SS14)</name>
    <dbReference type="NCBI Taxonomy" id="990650"/>
    <lineage>
        <taxon>Eukaryota</taxon>
        <taxon>Fungi</taxon>
        <taxon>Dikarya</taxon>
        <taxon>Basidiomycota</taxon>
        <taxon>Agaricomycotina</taxon>
        <taxon>Agaricomycetes</taxon>
        <taxon>Phallomycetidae</taxon>
        <taxon>Geastrales</taxon>
        <taxon>Sphaerobolaceae</taxon>
        <taxon>Sphaerobolus</taxon>
    </lineage>
</organism>
<dbReference type="InterPro" id="IPR022099">
    <property type="entry name" value="DUF3638"/>
</dbReference>
<dbReference type="EMBL" id="KN837110">
    <property type="protein sequence ID" value="KIJ45849.1"/>
    <property type="molecule type" value="Genomic_DNA"/>
</dbReference>
<gene>
    <name evidence="2" type="ORF">M422DRAFT_250633</name>
</gene>
<evidence type="ECO:0000259" key="1">
    <source>
        <dbReference type="Pfam" id="PF12340"/>
    </source>
</evidence>
<proteinExistence type="predicted"/>
<dbReference type="AlphaFoldDB" id="A0A0C9VFU5"/>
<dbReference type="HOGENOM" id="CLU_1138184_0_0_1"/>
<dbReference type="Pfam" id="PF12340">
    <property type="entry name" value="DUF3638"/>
    <property type="match status" value="2"/>
</dbReference>